<dbReference type="STRING" id="1163617.SCD_n02375"/>
<dbReference type="Proteomes" id="UP000015559">
    <property type="component" value="Chromosome"/>
</dbReference>
<reference evidence="1 2" key="1">
    <citation type="journal article" date="2012" name="Appl. Environ. Microbiol.">
        <title>Draft genome sequence of a psychrotolerant sulfur-oxidizing bacterium, Sulfuricella denitrificans skB26, and proteomic insights into cold adaptation.</title>
        <authorList>
            <person name="Watanabe T."/>
            <person name="Kojima H."/>
            <person name="Fukui M."/>
        </authorList>
    </citation>
    <scope>NUCLEOTIDE SEQUENCE [LARGE SCALE GENOMIC DNA]</scope>
    <source>
        <strain evidence="2">skB26</strain>
    </source>
</reference>
<sequence length="354" mass="39581">MSLENKKITLVVGAGASRELGLPTGAELKAKIASLLDIQFPDGYRQKSGDYQICDALKAEALLSGDSRQDINPHLHAAWRIRDAMPQAISIDNFIDTHQGDKLIELCGKLAITRSILEAERSSILYLNPQDGKENLNFSKTEACWLNPFVRILTENCKESELEKRLSSITLIVFNYDRCIEHYLYLSLQNYYGISKEKAAALVKKIEIYHPYGTVGPLPWQAQSDAVPYGTELNPDRLLAIAKGIKTFTEGTDPDSSEIVQIKHAVGTSSRVLFLGFAFHRLNLQLISPQENMSTEKLAQRFLATAKGISKSDCDEIRLELATLGHCSPMQVELRNDLACRDIFFEYTRGLSLL</sequence>
<dbReference type="HOGENOM" id="CLU_066587_0_0_4"/>
<evidence type="ECO:0000313" key="1">
    <source>
        <dbReference type="EMBL" id="BAN36183.1"/>
    </source>
</evidence>
<dbReference type="KEGG" id="sdr:SCD_n02375"/>
<dbReference type="RefSeq" id="WP_009205380.1">
    <property type="nucleotide sequence ID" value="NC_022357.1"/>
</dbReference>
<gene>
    <name evidence="1" type="ORF">SCD_n02375</name>
</gene>
<protein>
    <recommendedName>
        <fullName evidence="3">SIR2-like domain-containing protein</fullName>
    </recommendedName>
</protein>
<evidence type="ECO:0000313" key="2">
    <source>
        <dbReference type="Proteomes" id="UP000015559"/>
    </source>
</evidence>
<proteinExistence type="predicted"/>
<name>S6AD55_SULDS</name>
<accession>S6AD55</accession>
<evidence type="ECO:0008006" key="3">
    <source>
        <dbReference type="Google" id="ProtNLM"/>
    </source>
</evidence>
<organism evidence="1 2">
    <name type="scientific">Sulfuricella denitrificans (strain DSM 22764 / NBRC 105220 / skB26)</name>
    <dbReference type="NCBI Taxonomy" id="1163617"/>
    <lineage>
        <taxon>Bacteria</taxon>
        <taxon>Pseudomonadati</taxon>
        <taxon>Pseudomonadota</taxon>
        <taxon>Betaproteobacteria</taxon>
        <taxon>Nitrosomonadales</taxon>
        <taxon>Sulfuricellaceae</taxon>
        <taxon>Sulfuricella</taxon>
    </lineage>
</organism>
<dbReference type="AlphaFoldDB" id="S6AD55"/>
<keyword evidence="2" id="KW-1185">Reference proteome</keyword>
<dbReference type="EMBL" id="AP013066">
    <property type="protein sequence ID" value="BAN36183.1"/>
    <property type="molecule type" value="Genomic_DNA"/>
</dbReference>
<dbReference type="eggNOG" id="ENOG502ZXTE">
    <property type="taxonomic scope" value="Bacteria"/>
</dbReference>